<dbReference type="OrthoDB" id="7836998at2"/>
<evidence type="ECO:0000259" key="7">
    <source>
        <dbReference type="Pfam" id="PF07655"/>
    </source>
</evidence>
<dbReference type="Proteomes" id="UP000233293">
    <property type="component" value="Unassembled WGS sequence"/>
</dbReference>
<feature type="domain" description="Type II/III secretion system secretin-like" evidence="6">
    <location>
        <begin position="390"/>
        <end position="559"/>
    </location>
</feature>
<feature type="compositionally biased region" description="Low complexity" evidence="4">
    <location>
        <begin position="213"/>
        <end position="240"/>
    </location>
</feature>
<evidence type="ECO:0000256" key="3">
    <source>
        <dbReference type="ARBA" id="ARBA00023136"/>
    </source>
</evidence>
<comment type="caution">
    <text evidence="8">The sequence shown here is derived from an EMBL/GenBank/DDBJ whole genome shotgun (WGS) entry which is preliminary data.</text>
</comment>
<dbReference type="RefSeq" id="WP_101252289.1">
    <property type="nucleotide sequence ID" value="NZ_PIUM01000026.1"/>
</dbReference>
<dbReference type="AlphaFoldDB" id="A0A2N3PQZ5"/>
<feature type="region of interest" description="Disordered" evidence="4">
    <location>
        <begin position="211"/>
        <end position="242"/>
    </location>
</feature>
<dbReference type="NCBIfam" id="TIGR02520">
    <property type="entry name" value="pilus_B_mal_scr"/>
    <property type="match status" value="1"/>
</dbReference>
<accession>A0A2N3PQZ5</accession>
<dbReference type="PANTHER" id="PTHR30332:SF24">
    <property type="entry name" value="SECRETIN GSPD-RELATED"/>
    <property type="match status" value="1"/>
</dbReference>
<dbReference type="InterPro" id="IPR050810">
    <property type="entry name" value="Bact_Secretion_Sys_Channel"/>
</dbReference>
<gene>
    <name evidence="8" type="ORF">CWS72_19360</name>
</gene>
<dbReference type="Pfam" id="PF00263">
    <property type="entry name" value="Secretin"/>
    <property type="match status" value="1"/>
</dbReference>
<dbReference type="InterPro" id="IPR004846">
    <property type="entry name" value="T2SS/T3SS_dom"/>
</dbReference>
<sequence length="567" mass="58901">MTKGLREALVLASLLFPMAACQVADDSKAAVHLREKEADDAMAKAVSQGGKVRAGTITLHDGIWVGGRSVVKPNGDALPAAAETAAAVVLNSMGASLELREIAAEITAQTGVKVVLEEHLDLPASATIPAPEPVRRTNADGPPAAPSLPVLAAARQQNGMALAWSGPLSGLLDSVSTYFGLQWEYRGGQVRIFRHEIRTFTLAALPSNSTIRSGVNTSGSSSSANGGSTAPGNGTTSSGSMLQDTSHEASIKLWDDIKEAVQAMLPGGAKATMSPATGTLTVIAPPLAMRRIASYVEQQNRRITRQVTISVKVLRVDVKDTYDLGLDLSGVFQQLSGQYAVNLAGPAPLKVTSGTAATYLVQAIQNTQTNKGQWATGSSLASTTHAAIDALQTMGKVTLMTETSVTTLNGQVAPVSVAEQQSYVASTATTIASGTNSTTQTQITPATLVTGFNMQVLPRVLDDGQILLQYGLSLSDLKALTEFDSNGTKVQLPDVNIRSFLQQAIMRSGDLLVLAGYQSTSAGVADTGLPGIGPSLLGGSIQTEKGRSVIVIMMAPEVLARAVGETL</sequence>
<evidence type="ECO:0000313" key="8">
    <source>
        <dbReference type="EMBL" id="PKU22816.1"/>
    </source>
</evidence>
<dbReference type="PANTHER" id="PTHR30332">
    <property type="entry name" value="PROBABLE GENERAL SECRETION PATHWAY PROTEIN D"/>
    <property type="match status" value="1"/>
</dbReference>
<comment type="subcellular location">
    <subcellularLocation>
        <location evidence="1">Membrane</location>
    </subcellularLocation>
</comment>
<name>A0A2N3PQZ5_9PROT</name>
<reference evidence="9" key="1">
    <citation type="submission" date="2017-12" db="EMBL/GenBank/DDBJ databases">
        <title>Draft genome sequence of Telmatospirillum siberiense 26-4b1T, an acidotolerant peatland alphaproteobacterium potentially involved in sulfur cycling.</title>
        <authorList>
            <person name="Hausmann B."/>
            <person name="Pjevac P."/>
            <person name="Schreck K."/>
            <person name="Herbold C.W."/>
            <person name="Daims H."/>
            <person name="Wagner M."/>
            <person name="Pester M."/>
            <person name="Loy A."/>
        </authorList>
    </citation>
    <scope>NUCLEOTIDE SEQUENCE [LARGE SCALE GENOMIC DNA]</scope>
    <source>
        <strain evidence="9">26-4b1</strain>
    </source>
</reference>
<dbReference type="Pfam" id="PF07655">
    <property type="entry name" value="Secretin_N_2"/>
    <property type="match status" value="1"/>
</dbReference>
<dbReference type="EMBL" id="PIUM01000026">
    <property type="protein sequence ID" value="PKU22816.1"/>
    <property type="molecule type" value="Genomic_DNA"/>
</dbReference>
<dbReference type="GO" id="GO:0019867">
    <property type="term" value="C:outer membrane"/>
    <property type="evidence" value="ECO:0007669"/>
    <property type="project" value="InterPro"/>
</dbReference>
<dbReference type="GO" id="GO:0009297">
    <property type="term" value="P:pilus assembly"/>
    <property type="evidence" value="ECO:0007669"/>
    <property type="project" value="InterPro"/>
</dbReference>
<dbReference type="InterPro" id="IPR013359">
    <property type="entry name" value="Pilus_4B_PilN"/>
</dbReference>
<keyword evidence="9" id="KW-1185">Reference proteome</keyword>
<keyword evidence="2 5" id="KW-0732">Signal</keyword>
<evidence type="ECO:0000313" key="9">
    <source>
        <dbReference type="Proteomes" id="UP000233293"/>
    </source>
</evidence>
<evidence type="ECO:0000259" key="6">
    <source>
        <dbReference type="Pfam" id="PF00263"/>
    </source>
</evidence>
<evidence type="ECO:0000256" key="5">
    <source>
        <dbReference type="SAM" id="SignalP"/>
    </source>
</evidence>
<evidence type="ECO:0000256" key="1">
    <source>
        <dbReference type="ARBA" id="ARBA00004370"/>
    </source>
</evidence>
<organism evidence="8 9">
    <name type="scientific">Telmatospirillum siberiense</name>
    <dbReference type="NCBI Taxonomy" id="382514"/>
    <lineage>
        <taxon>Bacteria</taxon>
        <taxon>Pseudomonadati</taxon>
        <taxon>Pseudomonadota</taxon>
        <taxon>Alphaproteobacteria</taxon>
        <taxon>Rhodospirillales</taxon>
        <taxon>Rhodospirillaceae</taxon>
        <taxon>Telmatospirillum</taxon>
    </lineage>
</organism>
<protein>
    <submittedName>
        <fullName evidence="8">PilN family type IVB pilus formation outer membrane protein</fullName>
    </submittedName>
</protein>
<dbReference type="InterPro" id="IPR011514">
    <property type="entry name" value="Secretin_N_2"/>
</dbReference>
<feature type="domain" description="Secretin N-terminal" evidence="7">
    <location>
        <begin position="198"/>
        <end position="277"/>
    </location>
</feature>
<proteinExistence type="predicted"/>
<keyword evidence="3" id="KW-0472">Membrane</keyword>
<feature type="chain" id="PRO_5014697520" evidence="5">
    <location>
        <begin position="20"/>
        <end position="567"/>
    </location>
</feature>
<feature type="signal peptide" evidence="5">
    <location>
        <begin position="1"/>
        <end position="19"/>
    </location>
</feature>
<evidence type="ECO:0000256" key="4">
    <source>
        <dbReference type="SAM" id="MobiDB-lite"/>
    </source>
</evidence>
<dbReference type="GO" id="GO:0009306">
    <property type="term" value="P:protein secretion"/>
    <property type="evidence" value="ECO:0007669"/>
    <property type="project" value="InterPro"/>
</dbReference>
<evidence type="ECO:0000256" key="2">
    <source>
        <dbReference type="ARBA" id="ARBA00022729"/>
    </source>
</evidence>